<keyword evidence="8" id="KW-0626">Porin</keyword>
<gene>
    <name evidence="13" type="ORF">SAMN05216550_112157</name>
</gene>
<dbReference type="PANTHER" id="PTHR34501:SF9">
    <property type="entry name" value="MAJOR OUTER MEMBRANE PROTEIN P.IA"/>
    <property type="match status" value="1"/>
</dbReference>
<evidence type="ECO:0000256" key="11">
    <source>
        <dbReference type="SAM" id="SignalP"/>
    </source>
</evidence>
<keyword evidence="5" id="KW-0812">Transmembrane</keyword>
<sequence>MKACQSGLLISLGLAASGAVHAQSNVTLYGIIDEAVRFDTHQNAAGGKLFTMGSGGEIQGSRWGLQGKEDLGGGYAAIFQLESGFTPNTGATQQSTPSGSPRLFGRTAMVGLSAPYGTLTAGRQYTLAHETAWTHDIYALANYTGTLGFQGAGLTGGGRLDNTVRYTSPVLYGFTFKGAYTFGGVAGNVHQNSSPAVSMSYDRGPLNIGAAYQVVNNIGGLTPSTTAYGSTYFGVTIPDSSQKIFTVGATYTFSAAKVFASYIYSHVYPADYRNDSFSAAVQYYITPSLVLDLPVYIDFVHHAGSSGTRVTGGPTFDYLLSKRTDVYAGVDYNHLTGAWINLASASGSNQPFYGHNSVFEAAIGLRHKF</sequence>
<dbReference type="SUPFAM" id="SSF56935">
    <property type="entry name" value="Porins"/>
    <property type="match status" value="1"/>
</dbReference>
<evidence type="ECO:0000256" key="6">
    <source>
        <dbReference type="ARBA" id="ARBA00022729"/>
    </source>
</evidence>
<comment type="subunit">
    <text evidence="2">Homotrimer.</text>
</comment>
<feature type="domain" description="Porin" evidence="12">
    <location>
        <begin position="14"/>
        <end position="335"/>
    </location>
</feature>
<keyword evidence="10" id="KW-0998">Cell outer membrane</keyword>
<evidence type="ECO:0000256" key="7">
    <source>
        <dbReference type="ARBA" id="ARBA00023065"/>
    </source>
</evidence>
<dbReference type="GO" id="GO:0015288">
    <property type="term" value="F:porin activity"/>
    <property type="evidence" value="ECO:0007669"/>
    <property type="project" value="UniProtKB-KW"/>
</dbReference>
<protein>
    <submittedName>
        <fullName evidence="13">Outer membrane protein (Porin)</fullName>
    </submittedName>
</protein>
<dbReference type="GO" id="GO:0009279">
    <property type="term" value="C:cell outer membrane"/>
    <property type="evidence" value="ECO:0007669"/>
    <property type="project" value="UniProtKB-SubCell"/>
</dbReference>
<evidence type="ECO:0000313" key="13">
    <source>
        <dbReference type="EMBL" id="SEJ99230.1"/>
    </source>
</evidence>
<dbReference type="GO" id="GO:0046930">
    <property type="term" value="C:pore complex"/>
    <property type="evidence" value="ECO:0007669"/>
    <property type="project" value="UniProtKB-KW"/>
</dbReference>
<keyword evidence="3" id="KW-0813">Transport</keyword>
<dbReference type="EMBL" id="FNZM01000012">
    <property type="protein sequence ID" value="SEJ99230.1"/>
    <property type="molecule type" value="Genomic_DNA"/>
</dbReference>
<dbReference type="GO" id="GO:0006811">
    <property type="term" value="P:monoatomic ion transport"/>
    <property type="evidence" value="ECO:0007669"/>
    <property type="project" value="UniProtKB-KW"/>
</dbReference>
<evidence type="ECO:0000256" key="8">
    <source>
        <dbReference type="ARBA" id="ARBA00023114"/>
    </source>
</evidence>
<dbReference type="Gene3D" id="2.40.160.10">
    <property type="entry name" value="Porin"/>
    <property type="match status" value="1"/>
</dbReference>
<evidence type="ECO:0000256" key="2">
    <source>
        <dbReference type="ARBA" id="ARBA00011233"/>
    </source>
</evidence>
<evidence type="ECO:0000259" key="12">
    <source>
        <dbReference type="Pfam" id="PF13609"/>
    </source>
</evidence>
<dbReference type="Proteomes" id="UP000183529">
    <property type="component" value="Unassembled WGS sequence"/>
</dbReference>
<dbReference type="Pfam" id="PF13609">
    <property type="entry name" value="Porin_4"/>
    <property type="match status" value="1"/>
</dbReference>
<dbReference type="AlphaFoldDB" id="A0AAQ1JVQ7"/>
<comment type="subcellular location">
    <subcellularLocation>
        <location evidence="1">Cell outer membrane</location>
        <topology evidence="1">Multi-pass membrane protein</topology>
    </subcellularLocation>
</comment>
<evidence type="ECO:0000256" key="4">
    <source>
        <dbReference type="ARBA" id="ARBA00022452"/>
    </source>
</evidence>
<evidence type="ECO:0000256" key="5">
    <source>
        <dbReference type="ARBA" id="ARBA00022692"/>
    </source>
</evidence>
<dbReference type="InterPro" id="IPR033900">
    <property type="entry name" value="Gram_neg_porin_domain"/>
</dbReference>
<organism evidence="13 14">
    <name type="scientific">Paraburkholderia tropica</name>
    <dbReference type="NCBI Taxonomy" id="92647"/>
    <lineage>
        <taxon>Bacteria</taxon>
        <taxon>Pseudomonadati</taxon>
        <taxon>Pseudomonadota</taxon>
        <taxon>Betaproteobacteria</taxon>
        <taxon>Burkholderiales</taxon>
        <taxon>Burkholderiaceae</taxon>
        <taxon>Paraburkholderia</taxon>
    </lineage>
</organism>
<dbReference type="PANTHER" id="PTHR34501">
    <property type="entry name" value="PROTEIN YDDL-RELATED"/>
    <property type="match status" value="1"/>
</dbReference>
<keyword evidence="4" id="KW-1134">Transmembrane beta strand</keyword>
<keyword evidence="6 11" id="KW-0732">Signal</keyword>
<evidence type="ECO:0000313" key="14">
    <source>
        <dbReference type="Proteomes" id="UP000183529"/>
    </source>
</evidence>
<reference evidence="13 14" key="1">
    <citation type="submission" date="2016-10" db="EMBL/GenBank/DDBJ databases">
        <authorList>
            <person name="Varghese N."/>
            <person name="Submissions S."/>
        </authorList>
    </citation>
    <scope>NUCLEOTIDE SEQUENCE [LARGE SCALE GENOMIC DNA]</scope>
    <source>
        <strain evidence="13 14">LMG 22274</strain>
    </source>
</reference>
<keyword evidence="7" id="KW-0406">Ion transport</keyword>
<keyword evidence="9" id="KW-0472">Membrane</keyword>
<evidence type="ECO:0000256" key="3">
    <source>
        <dbReference type="ARBA" id="ARBA00022448"/>
    </source>
</evidence>
<proteinExistence type="predicted"/>
<evidence type="ECO:0000256" key="1">
    <source>
        <dbReference type="ARBA" id="ARBA00004571"/>
    </source>
</evidence>
<dbReference type="CDD" id="cd00342">
    <property type="entry name" value="gram_neg_porins"/>
    <property type="match status" value="1"/>
</dbReference>
<accession>A0AAQ1JVQ7</accession>
<dbReference type="InterPro" id="IPR050298">
    <property type="entry name" value="Gram-neg_bact_OMP"/>
</dbReference>
<comment type="caution">
    <text evidence="13">The sequence shown here is derived from an EMBL/GenBank/DDBJ whole genome shotgun (WGS) entry which is preliminary data.</text>
</comment>
<evidence type="ECO:0000256" key="10">
    <source>
        <dbReference type="ARBA" id="ARBA00023237"/>
    </source>
</evidence>
<feature type="signal peptide" evidence="11">
    <location>
        <begin position="1"/>
        <end position="22"/>
    </location>
</feature>
<evidence type="ECO:0000256" key="9">
    <source>
        <dbReference type="ARBA" id="ARBA00023136"/>
    </source>
</evidence>
<dbReference type="InterPro" id="IPR023614">
    <property type="entry name" value="Porin_dom_sf"/>
</dbReference>
<feature type="chain" id="PRO_5042948413" evidence="11">
    <location>
        <begin position="23"/>
        <end position="369"/>
    </location>
</feature>
<name>A0AAQ1JVQ7_9BURK</name>